<feature type="modified residue" description="Phosphohistidine" evidence="2">
    <location>
        <position position="53"/>
    </location>
</feature>
<evidence type="ECO:0000313" key="5">
    <source>
        <dbReference type="Proteomes" id="UP000220034"/>
    </source>
</evidence>
<dbReference type="Gene3D" id="1.20.120.160">
    <property type="entry name" value="HPT domain"/>
    <property type="match status" value="1"/>
</dbReference>
<protein>
    <submittedName>
        <fullName evidence="4">Hpt domain-containing protein</fullName>
    </submittedName>
</protein>
<evidence type="ECO:0000256" key="1">
    <source>
        <dbReference type="ARBA" id="ARBA00023012"/>
    </source>
</evidence>
<dbReference type="Proteomes" id="UP000220034">
    <property type="component" value="Unassembled WGS sequence"/>
</dbReference>
<keyword evidence="1" id="KW-0902">Two-component regulatory system</keyword>
<dbReference type="GO" id="GO:0000160">
    <property type="term" value="P:phosphorelay signal transduction system"/>
    <property type="evidence" value="ECO:0007669"/>
    <property type="project" value="UniProtKB-KW"/>
</dbReference>
<organism evidence="4 5">
    <name type="scientific">Pontivivens marinum</name>
    <dbReference type="NCBI Taxonomy" id="1690039"/>
    <lineage>
        <taxon>Bacteria</taxon>
        <taxon>Pseudomonadati</taxon>
        <taxon>Pseudomonadota</taxon>
        <taxon>Alphaproteobacteria</taxon>
        <taxon>Rhodobacterales</taxon>
        <taxon>Paracoccaceae</taxon>
        <taxon>Pontivivens</taxon>
    </lineage>
</organism>
<evidence type="ECO:0000313" key="4">
    <source>
        <dbReference type="EMBL" id="SOH93897.1"/>
    </source>
</evidence>
<keyword evidence="2" id="KW-0597">Phosphoprotein</keyword>
<dbReference type="SUPFAM" id="SSF47226">
    <property type="entry name" value="Histidine-containing phosphotransfer domain, HPT domain"/>
    <property type="match status" value="1"/>
</dbReference>
<dbReference type="PROSITE" id="PS50894">
    <property type="entry name" value="HPT"/>
    <property type="match status" value="1"/>
</dbReference>
<sequence>MARSIVDELLNFLSPDDLVDCVSEYIADTRSRLAKLAEANNAGDRNSVVSQAHSLRGSSVTLGFTDIAARAAIIEGQTEQLDQVSVASLEHEITEMIDQIAAVL</sequence>
<name>A0A2C9CRL9_9RHOB</name>
<accession>A0A2C9CRL9</accession>
<dbReference type="InterPro" id="IPR008207">
    <property type="entry name" value="Sig_transdc_His_kin_Hpt_dom"/>
</dbReference>
<proteinExistence type="predicted"/>
<dbReference type="EMBL" id="OCTN01000002">
    <property type="protein sequence ID" value="SOH93897.1"/>
    <property type="molecule type" value="Genomic_DNA"/>
</dbReference>
<evidence type="ECO:0000256" key="2">
    <source>
        <dbReference type="PROSITE-ProRule" id="PRU00110"/>
    </source>
</evidence>
<keyword evidence="5" id="KW-1185">Reference proteome</keyword>
<dbReference type="Pfam" id="PF01627">
    <property type="entry name" value="Hpt"/>
    <property type="match status" value="1"/>
</dbReference>
<feature type="domain" description="HPt" evidence="3">
    <location>
        <begin position="14"/>
        <end position="104"/>
    </location>
</feature>
<dbReference type="GO" id="GO:0004672">
    <property type="term" value="F:protein kinase activity"/>
    <property type="evidence" value="ECO:0007669"/>
    <property type="project" value="UniProtKB-ARBA"/>
</dbReference>
<evidence type="ECO:0000259" key="3">
    <source>
        <dbReference type="PROSITE" id="PS50894"/>
    </source>
</evidence>
<dbReference type="InterPro" id="IPR036641">
    <property type="entry name" value="HPT_dom_sf"/>
</dbReference>
<reference evidence="5" key="1">
    <citation type="submission" date="2017-09" db="EMBL/GenBank/DDBJ databases">
        <authorList>
            <person name="Varghese N."/>
            <person name="Submissions S."/>
        </authorList>
    </citation>
    <scope>NUCLEOTIDE SEQUENCE [LARGE SCALE GENOMIC DNA]</scope>
    <source>
        <strain evidence="5">C7</strain>
    </source>
</reference>
<gene>
    <name evidence="4" type="ORF">SAMN06273572_102576</name>
</gene>
<dbReference type="AlphaFoldDB" id="A0A2C9CRL9"/>